<feature type="domain" description="RDD" evidence="7">
    <location>
        <begin position="47"/>
        <end position="173"/>
    </location>
</feature>
<keyword evidence="9" id="KW-1185">Reference proteome</keyword>
<gene>
    <name evidence="8" type="ORF">GCM10010921_07700</name>
</gene>
<sequence length="284" mass="30088">MSTGAVTDRPPARDGRPRQGERAAVVVHDEVLTGEAVALDVQPIGLILRVAGAAIDVAVTLATYLLLMLALLGLASAGTLPLNVLQILAIALLVLLLVVVPTAVETVTRGRSLGKLAVGARIVRADGGAISFRHAFIRSLLGVLEVYMTLGGLALLVGIFTPRSQRLGDLVAGTYAERTRTPPLAERPVPLPAGLEEWAAVADVARMPDRLGRRMAQFVAGAERMHPTARARLATELAAEVRPFVSPVPHADPETLLRAVVAARRDRELRALAARAELVARLAR</sequence>
<evidence type="ECO:0000256" key="5">
    <source>
        <dbReference type="SAM" id="MobiDB-lite"/>
    </source>
</evidence>
<feature type="transmembrane region" description="Helical" evidence="6">
    <location>
        <begin position="140"/>
        <end position="160"/>
    </location>
</feature>
<comment type="subcellular location">
    <subcellularLocation>
        <location evidence="1">Membrane</location>
        <topology evidence="1">Multi-pass membrane protein</topology>
    </subcellularLocation>
</comment>
<organism evidence="8 9">
    <name type="scientific">Microbacterium album</name>
    <dbReference type="NCBI Taxonomy" id="2053191"/>
    <lineage>
        <taxon>Bacteria</taxon>
        <taxon>Bacillati</taxon>
        <taxon>Actinomycetota</taxon>
        <taxon>Actinomycetes</taxon>
        <taxon>Micrococcales</taxon>
        <taxon>Microbacteriaceae</taxon>
        <taxon>Microbacterium</taxon>
    </lineage>
</organism>
<proteinExistence type="predicted"/>
<keyword evidence="2 6" id="KW-0812">Transmembrane</keyword>
<feature type="transmembrane region" description="Helical" evidence="6">
    <location>
        <begin position="46"/>
        <end position="72"/>
    </location>
</feature>
<evidence type="ECO:0000256" key="6">
    <source>
        <dbReference type="SAM" id="Phobius"/>
    </source>
</evidence>
<protein>
    <recommendedName>
        <fullName evidence="7">RDD domain-containing protein</fullName>
    </recommendedName>
</protein>
<dbReference type="GO" id="GO:0016020">
    <property type="term" value="C:membrane"/>
    <property type="evidence" value="ECO:0007669"/>
    <property type="project" value="UniProtKB-SubCell"/>
</dbReference>
<evidence type="ECO:0000256" key="4">
    <source>
        <dbReference type="ARBA" id="ARBA00023136"/>
    </source>
</evidence>
<keyword evidence="4 6" id="KW-0472">Membrane</keyword>
<feature type="region of interest" description="Disordered" evidence="5">
    <location>
        <begin position="1"/>
        <end position="20"/>
    </location>
</feature>
<dbReference type="EMBL" id="BMJY01000002">
    <property type="protein sequence ID" value="GGH37644.1"/>
    <property type="molecule type" value="Genomic_DNA"/>
</dbReference>
<evidence type="ECO:0000256" key="1">
    <source>
        <dbReference type="ARBA" id="ARBA00004141"/>
    </source>
</evidence>
<feature type="compositionally biased region" description="Basic and acidic residues" evidence="5">
    <location>
        <begin position="10"/>
        <end position="20"/>
    </location>
</feature>
<dbReference type="PANTHER" id="PTHR38480:SF1">
    <property type="entry name" value="SLR0254 PROTEIN"/>
    <property type="match status" value="1"/>
</dbReference>
<evidence type="ECO:0000259" key="7">
    <source>
        <dbReference type="Pfam" id="PF06271"/>
    </source>
</evidence>
<feature type="transmembrane region" description="Helical" evidence="6">
    <location>
        <begin position="84"/>
        <end position="104"/>
    </location>
</feature>
<comment type="caution">
    <text evidence="8">The sequence shown here is derived from an EMBL/GenBank/DDBJ whole genome shotgun (WGS) entry which is preliminary data.</text>
</comment>
<dbReference type="Pfam" id="PF06271">
    <property type="entry name" value="RDD"/>
    <property type="match status" value="1"/>
</dbReference>
<dbReference type="RefSeq" id="WP_188754929.1">
    <property type="nucleotide sequence ID" value="NZ_BMJY01000002.1"/>
</dbReference>
<evidence type="ECO:0000256" key="2">
    <source>
        <dbReference type="ARBA" id="ARBA00022692"/>
    </source>
</evidence>
<evidence type="ECO:0000313" key="9">
    <source>
        <dbReference type="Proteomes" id="UP000657592"/>
    </source>
</evidence>
<name>A0A917IF44_9MICO</name>
<accession>A0A917IF44</accession>
<dbReference type="PANTHER" id="PTHR38480">
    <property type="entry name" value="SLR0254 PROTEIN"/>
    <property type="match status" value="1"/>
</dbReference>
<evidence type="ECO:0000313" key="8">
    <source>
        <dbReference type="EMBL" id="GGH37644.1"/>
    </source>
</evidence>
<keyword evidence="3 6" id="KW-1133">Transmembrane helix</keyword>
<reference evidence="8" key="1">
    <citation type="journal article" date="2014" name="Int. J. Syst. Evol. Microbiol.">
        <title>Complete genome sequence of Corynebacterium casei LMG S-19264T (=DSM 44701T), isolated from a smear-ripened cheese.</title>
        <authorList>
            <consortium name="US DOE Joint Genome Institute (JGI-PGF)"/>
            <person name="Walter F."/>
            <person name="Albersmeier A."/>
            <person name="Kalinowski J."/>
            <person name="Ruckert C."/>
        </authorList>
    </citation>
    <scope>NUCLEOTIDE SEQUENCE</scope>
    <source>
        <strain evidence="8">CGMCC 1.15794</strain>
    </source>
</reference>
<dbReference type="Proteomes" id="UP000657592">
    <property type="component" value="Unassembled WGS sequence"/>
</dbReference>
<reference evidence="8" key="2">
    <citation type="submission" date="2020-09" db="EMBL/GenBank/DDBJ databases">
        <authorList>
            <person name="Sun Q."/>
            <person name="Zhou Y."/>
        </authorList>
    </citation>
    <scope>NUCLEOTIDE SEQUENCE</scope>
    <source>
        <strain evidence="8">CGMCC 1.15794</strain>
    </source>
</reference>
<evidence type="ECO:0000256" key="3">
    <source>
        <dbReference type="ARBA" id="ARBA00022989"/>
    </source>
</evidence>
<dbReference type="InterPro" id="IPR010432">
    <property type="entry name" value="RDD"/>
</dbReference>
<dbReference type="AlphaFoldDB" id="A0A917IF44"/>